<protein>
    <submittedName>
        <fullName evidence="3">DUF1446 domain-containing protein</fullName>
    </submittedName>
</protein>
<dbReference type="EMBL" id="CP098747">
    <property type="protein sequence ID" value="USG62470.1"/>
    <property type="molecule type" value="Genomic_DNA"/>
</dbReference>
<dbReference type="PANTHER" id="PTHR47708:SF2">
    <property type="entry name" value="SI:CH73-132F6.5"/>
    <property type="match status" value="1"/>
</dbReference>
<feature type="domain" description="Acyclic terpene utilisation N-terminal" evidence="1">
    <location>
        <begin position="7"/>
        <end position="450"/>
    </location>
</feature>
<evidence type="ECO:0000313" key="3">
    <source>
        <dbReference type="EMBL" id="USG62470.1"/>
    </source>
</evidence>
<organism evidence="3 4">
    <name type="scientific">Sneathiella marina</name>
    <dbReference type="NCBI Taxonomy" id="2950108"/>
    <lineage>
        <taxon>Bacteria</taxon>
        <taxon>Pseudomonadati</taxon>
        <taxon>Pseudomonadota</taxon>
        <taxon>Alphaproteobacteria</taxon>
        <taxon>Sneathiellales</taxon>
        <taxon>Sneathiellaceae</taxon>
        <taxon>Sneathiella</taxon>
    </lineage>
</organism>
<dbReference type="InterPro" id="IPR010839">
    <property type="entry name" value="AtuA_N"/>
</dbReference>
<dbReference type="RefSeq" id="WP_251936239.1">
    <property type="nucleotide sequence ID" value="NZ_CP098747.1"/>
</dbReference>
<sequence>MSKKTLKIGGASGYWGDSDIAVPQLLKQGDLDYLVFDYLAEITMSIMARAIAKDPDLGYATDFVSGALKQNLKEISRQGIKVISNAGGMNPQACAKAVQALIDELQLGLKVATVLGDNLLSRKEELQASNVKEMFSGECFPEPETVASINAYLGAFPIAEALNQGADIVITGRCVDSAVTLGACIHEFGWSRNDYDALSGGSLAGHILECGPQATGGNYTDWEEMADSLHDAGYPIADISKDGAFVVGKPDNSGGAVTTGTVGEQMLYEIGDPQAYILPDVICDFSQVELIQLGNNRVSVTGAKGRAAPANYKASATFYDGWRIATVWFFIGENAAAKARSFADATLQRARNKLRAQNIADFDEVLTEVMGDESHYGAAAKNTGSREVTLKIAVKHQDPQSTSLVLKEGSGLALAAPPGLALFSGSRPKPSPVVRLFSLLIAKKDVPVSVCLNGETHTVNEMDSDAIDTNQTCIPEQPETNLPELTLSMQKVPLIKLALGRSGDKGNKANIGIFPRSAEFAPWIWQVLTSQEIAERFSHFLQTPKENSVDRYFLPGTNAMNFVLHDVLGGGGIASLRNDPQGKCYAQILLQTPIPIPSTLAETLS</sequence>
<evidence type="ECO:0000313" key="4">
    <source>
        <dbReference type="Proteomes" id="UP001056291"/>
    </source>
</evidence>
<evidence type="ECO:0000259" key="2">
    <source>
        <dbReference type="Pfam" id="PF23544"/>
    </source>
</evidence>
<dbReference type="PANTHER" id="PTHR47708">
    <property type="match status" value="1"/>
</dbReference>
<proteinExistence type="predicted"/>
<dbReference type="Pfam" id="PF07287">
    <property type="entry name" value="AtuA"/>
    <property type="match status" value="1"/>
</dbReference>
<dbReference type="Proteomes" id="UP001056291">
    <property type="component" value="Chromosome"/>
</dbReference>
<feature type="domain" description="AtuA-like ferredoxin-fold" evidence="2">
    <location>
        <begin position="492"/>
        <end position="594"/>
    </location>
</feature>
<evidence type="ECO:0000259" key="1">
    <source>
        <dbReference type="Pfam" id="PF07287"/>
    </source>
</evidence>
<dbReference type="InterPro" id="IPR056362">
    <property type="entry name" value="AtuA-like_ferredoxin_dom"/>
</dbReference>
<dbReference type="Pfam" id="PF23544">
    <property type="entry name" value="AtuA_ferredoxin"/>
    <property type="match status" value="1"/>
</dbReference>
<keyword evidence="4" id="KW-1185">Reference proteome</keyword>
<accession>A0ABY4W9N2</accession>
<gene>
    <name evidence="3" type="ORF">NBZ79_05720</name>
</gene>
<name>A0ABY4W9N2_9PROT</name>
<reference evidence="3" key="1">
    <citation type="submission" date="2022-06" db="EMBL/GenBank/DDBJ databases">
        <title>Sneathiella actinostolidae sp. nov., isolated from a sea anemonein the Western Pacific Ocean.</title>
        <authorList>
            <person name="Wei M.J."/>
        </authorList>
    </citation>
    <scope>NUCLEOTIDE SEQUENCE</scope>
    <source>
        <strain evidence="3">PHK-P5</strain>
    </source>
</reference>